<keyword evidence="1" id="KW-0732">Signal</keyword>
<evidence type="ECO:0000313" key="2">
    <source>
        <dbReference type="EMBL" id="KIQ69869.1"/>
    </source>
</evidence>
<dbReference type="EMBL" id="AONG01000008">
    <property type="protein sequence ID" value="KIQ69869.1"/>
    <property type="molecule type" value="Genomic_DNA"/>
</dbReference>
<accession>A0A0D0Q5W5</accession>
<gene>
    <name evidence="2" type="ORF">Wenmar_01439</name>
</gene>
<sequence>MKAALAFALALVAGPVAALTPAPACEVDPESQRFYSFGEAPAGAYVLEAWPQQVANGFVATSVHADGAAMQFLHHCPTDQYLIVITPESSEDRVLGRFDDMMTSEQSCTMRQIADEMGALGGFTRMGQGDIGRCDCRAAGLD</sequence>
<evidence type="ECO:0000313" key="3">
    <source>
        <dbReference type="Proteomes" id="UP000035100"/>
    </source>
</evidence>
<dbReference type="RefSeq" id="WP_018301199.1">
    <property type="nucleotide sequence ID" value="NZ_KB902276.1"/>
</dbReference>
<protein>
    <submittedName>
        <fullName evidence="2">Uncharacterized protein</fullName>
    </submittedName>
</protein>
<evidence type="ECO:0000256" key="1">
    <source>
        <dbReference type="SAM" id="SignalP"/>
    </source>
</evidence>
<dbReference type="STRING" id="1123501.Wenmar_01439"/>
<dbReference type="Proteomes" id="UP000035100">
    <property type="component" value="Unassembled WGS sequence"/>
</dbReference>
<dbReference type="AlphaFoldDB" id="A0A0D0Q5W5"/>
<keyword evidence="3" id="KW-1185">Reference proteome</keyword>
<feature type="chain" id="PRO_5002235861" evidence="1">
    <location>
        <begin position="19"/>
        <end position="142"/>
    </location>
</feature>
<dbReference type="OrthoDB" id="7842537at2"/>
<organism evidence="2 3">
    <name type="scientific">Wenxinia marina DSM 24838</name>
    <dbReference type="NCBI Taxonomy" id="1123501"/>
    <lineage>
        <taxon>Bacteria</taxon>
        <taxon>Pseudomonadati</taxon>
        <taxon>Pseudomonadota</taxon>
        <taxon>Alphaproteobacteria</taxon>
        <taxon>Rhodobacterales</taxon>
        <taxon>Roseobacteraceae</taxon>
        <taxon>Wenxinia</taxon>
    </lineage>
</organism>
<proteinExistence type="predicted"/>
<reference evidence="2 3" key="1">
    <citation type="submission" date="2013-01" db="EMBL/GenBank/DDBJ databases">
        <authorList>
            <person name="Fiebig A."/>
            <person name="Goeker M."/>
            <person name="Klenk H.-P.P."/>
        </authorList>
    </citation>
    <scope>NUCLEOTIDE SEQUENCE [LARGE SCALE GENOMIC DNA]</scope>
    <source>
        <strain evidence="2 3">DSM 24838</strain>
    </source>
</reference>
<feature type="signal peptide" evidence="1">
    <location>
        <begin position="1"/>
        <end position="18"/>
    </location>
</feature>
<dbReference type="eggNOG" id="ENOG502ZVFM">
    <property type="taxonomic scope" value="Bacteria"/>
</dbReference>
<comment type="caution">
    <text evidence="2">The sequence shown here is derived from an EMBL/GenBank/DDBJ whole genome shotgun (WGS) entry which is preliminary data.</text>
</comment>
<name>A0A0D0Q5W5_9RHOB</name>